<dbReference type="Proteomes" id="UP001203297">
    <property type="component" value="Unassembled WGS sequence"/>
</dbReference>
<accession>A0AAD4QM46</accession>
<protein>
    <submittedName>
        <fullName evidence="2">Uncharacterized protein</fullName>
    </submittedName>
</protein>
<dbReference type="EMBL" id="WTXG01000032">
    <property type="protein sequence ID" value="KAI0297880.1"/>
    <property type="molecule type" value="Genomic_DNA"/>
</dbReference>
<gene>
    <name evidence="2" type="ORF">B0F90DRAFT_1736663</name>
</gene>
<reference evidence="2" key="1">
    <citation type="journal article" date="2022" name="New Phytol.">
        <title>Evolutionary transition to the ectomycorrhizal habit in the genomes of a hyperdiverse lineage of mushroom-forming fungi.</title>
        <authorList>
            <person name="Looney B."/>
            <person name="Miyauchi S."/>
            <person name="Morin E."/>
            <person name="Drula E."/>
            <person name="Courty P.E."/>
            <person name="Kohler A."/>
            <person name="Kuo A."/>
            <person name="LaButti K."/>
            <person name="Pangilinan J."/>
            <person name="Lipzen A."/>
            <person name="Riley R."/>
            <person name="Andreopoulos W."/>
            <person name="He G."/>
            <person name="Johnson J."/>
            <person name="Nolan M."/>
            <person name="Tritt A."/>
            <person name="Barry K.W."/>
            <person name="Grigoriev I.V."/>
            <person name="Nagy L.G."/>
            <person name="Hibbett D."/>
            <person name="Henrissat B."/>
            <person name="Matheny P.B."/>
            <person name="Labbe J."/>
            <person name="Martin F.M."/>
        </authorList>
    </citation>
    <scope>NUCLEOTIDE SEQUENCE</scope>
    <source>
        <strain evidence="2">BPL690</strain>
    </source>
</reference>
<evidence type="ECO:0000256" key="1">
    <source>
        <dbReference type="SAM" id="MobiDB-lite"/>
    </source>
</evidence>
<keyword evidence="3" id="KW-1185">Reference proteome</keyword>
<evidence type="ECO:0000313" key="2">
    <source>
        <dbReference type="EMBL" id="KAI0297880.1"/>
    </source>
</evidence>
<comment type="caution">
    <text evidence="2">The sequence shown here is derived from an EMBL/GenBank/DDBJ whole genome shotgun (WGS) entry which is preliminary data.</text>
</comment>
<organism evidence="2 3">
    <name type="scientific">Multifurca ochricompacta</name>
    <dbReference type="NCBI Taxonomy" id="376703"/>
    <lineage>
        <taxon>Eukaryota</taxon>
        <taxon>Fungi</taxon>
        <taxon>Dikarya</taxon>
        <taxon>Basidiomycota</taxon>
        <taxon>Agaricomycotina</taxon>
        <taxon>Agaricomycetes</taxon>
        <taxon>Russulales</taxon>
        <taxon>Russulaceae</taxon>
        <taxon>Multifurca</taxon>
    </lineage>
</organism>
<feature type="compositionally biased region" description="Basic and acidic residues" evidence="1">
    <location>
        <begin position="1"/>
        <end position="13"/>
    </location>
</feature>
<feature type="region of interest" description="Disordered" evidence="1">
    <location>
        <begin position="1"/>
        <end position="29"/>
    </location>
</feature>
<proteinExistence type="predicted"/>
<dbReference type="AlphaFoldDB" id="A0AAD4QM46"/>
<evidence type="ECO:0000313" key="3">
    <source>
        <dbReference type="Proteomes" id="UP001203297"/>
    </source>
</evidence>
<sequence length="68" mass="8182">MQQEVREGKERERDHHHHQGRLDTNMPYLGIPSHNQKTEWSTKVWWTQVSSYIHILLCRLVVDFGSVR</sequence>
<name>A0AAD4QM46_9AGAM</name>